<dbReference type="SUPFAM" id="SSF48452">
    <property type="entry name" value="TPR-like"/>
    <property type="match status" value="2"/>
</dbReference>
<feature type="coiled-coil region" evidence="6">
    <location>
        <begin position="327"/>
        <end position="379"/>
    </location>
</feature>
<dbReference type="SMART" id="SM00028">
    <property type="entry name" value="TPR"/>
    <property type="match status" value="7"/>
</dbReference>
<keyword evidence="6" id="KW-0175">Coiled coil</keyword>
<protein>
    <submittedName>
        <fullName evidence="8">Tetratricopeptide (TPR) repeat protein</fullName>
    </submittedName>
</protein>
<evidence type="ECO:0000256" key="4">
    <source>
        <dbReference type="ARBA" id="ARBA00022803"/>
    </source>
</evidence>
<dbReference type="Gene3D" id="1.25.40.10">
    <property type="entry name" value="Tetratricopeptide repeat domain"/>
    <property type="match status" value="1"/>
</dbReference>
<dbReference type="CDD" id="cd00093">
    <property type="entry name" value="HTH_XRE"/>
    <property type="match status" value="1"/>
</dbReference>
<evidence type="ECO:0000256" key="1">
    <source>
        <dbReference type="ARBA" id="ARBA00004496"/>
    </source>
</evidence>
<organism evidence="8 9">
    <name type="scientific">Clostridium algifaecis</name>
    <dbReference type="NCBI Taxonomy" id="1472040"/>
    <lineage>
        <taxon>Bacteria</taxon>
        <taxon>Bacillati</taxon>
        <taxon>Bacillota</taxon>
        <taxon>Clostridia</taxon>
        <taxon>Eubacteriales</taxon>
        <taxon>Clostridiaceae</taxon>
        <taxon>Clostridium</taxon>
    </lineage>
</organism>
<dbReference type="InterPro" id="IPR001387">
    <property type="entry name" value="Cro/C1-type_HTH"/>
</dbReference>
<dbReference type="PANTHER" id="PTHR46630:SF1">
    <property type="entry name" value="TETRATRICOPEPTIDE REPEAT PROTEIN 29"/>
    <property type="match status" value="1"/>
</dbReference>
<comment type="caution">
    <text evidence="8">The sequence shown here is derived from an EMBL/GenBank/DDBJ whole genome shotgun (WGS) entry which is preliminary data.</text>
</comment>
<evidence type="ECO:0000313" key="8">
    <source>
        <dbReference type="EMBL" id="MBP2033745.1"/>
    </source>
</evidence>
<evidence type="ECO:0000313" key="9">
    <source>
        <dbReference type="Proteomes" id="UP001519307"/>
    </source>
</evidence>
<reference evidence="8 9" key="1">
    <citation type="submission" date="2021-03" db="EMBL/GenBank/DDBJ databases">
        <title>Genomic Encyclopedia of Type Strains, Phase IV (KMG-IV): sequencing the most valuable type-strain genomes for metagenomic binning, comparative biology and taxonomic classification.</title>
        <authorList>
            <person name="Goeker M."/>
        </authorList>
    </citation>
    <scope>NUCLEOTIDE SEQUENCE [LARGE SCALE GENOMIC DNA]</scope>
    <source>
        <strain evidence="8 9">DSM 28783</strain>
    </source>
</reference>
<dbReference type="Pfam" id="PF13181">
    <property type="entry name" value="TPR_8"/>
    <property type="match status" value="1"/>
</dbReference>
<evidence type="ECO:0000256" key="6">
    <source>
        <dbReference type="SAM" id="Coils"/>
    </source>
</evidence>
<dbReference type="PANTHER" id="PTHR46630">
    <property type="entry name" value="TETRATRICOPEPTIDE REPEAT PROTEIN 29"/>
    <property type="match status" value="1"/>
</dbReference>
<keyword evidence="2" id="KW-0963">Cytoplasm</keyword>
<dbReference type="SUPFAM" id="SSF47413">
    <property type="entry name" value="lambda repressor-like DNA-binding domains"/>
    <property type="match status" value="1"/>
</dbReference>
<comment type="subcellular location">
    <subcellularLocation>
        <location evidence="1">Cytoplasm</location>
    </subcellularLocation>
</comment>
<name>A0ABS4KUN1_9CLOT</name>
<dbReference type="InterPro" id="IPR010982">
    <property type="entry name" value="Lambda_DNA-bd_dom_sf"/>
</dbReference>
<keyword evidence="4" id="KW-0802">TPR repeat</keyword>
<dbReference type="EMBL" id="JAGGLM010000020">
    <property type="protein sequence ID" value="MBP2033745.1"/>
    <property type="molecule type" value="Genomic_DNA"/>
</dbReference>
<evidence type="ECO:0000256" key="3">
    <source>
        <dbReference type="ARBA" id="ARBA00022737"/>
    </source>
</evidence>
<comment type="similarity">
    <text evidence="5">Belongs to the Rap family.</text>
</comment>
<dbReference type="InterPro" id="IPR051476">
    <property type="entry name" value="Bac_ResReg_Asp_Phosphatase"/>
</dbReference>
<dbReference type="Pfam" id="PF01381">
    <property type="entry name" value="HTH_3"/>
    <property type="match status" value="1"/>
</dbReference>
<dbReference type="InterPro" id="IPR011990">
    <property type="entry name" value="TPR-like_helical_dom_sf"/>
</dbReference>
<dbReference type="Proteomes" id="UP001519307">
    <property type="component" value="Unassembled WGS sequence"/>
</dbReference>
<evidence type="ECO:0000256" key="5">
    <source>
        <dbReference type="ARBA" id="ARBA00038253"/>
    </source>
</evidence>
<dbReference type="Gene3D" id="1.10.260.40">
    <property type="entry name" value="lambda repressor-like DNA-binding domains"/>
    <property type="match status" value="1"/>
</dbReference>
<keyword evidence="3" id="KW-0677">Repeat</keyword>
<proteinExistence type="inferred from homology"/>
<dbReference type="SMART" id="SM00530">
    <property type="entry name" value="HTH_XRE"/>
    <property type="match status" value="1"/>
</dbReference>
<accession>A0ABS4KUN1</accession>
<feature type="domain" description="HTH cro/C1-type" evidence="7">
    <location>
        <begin position="5"/>
        <end position="58"/>
    </location>
</feature>
<dbReference type="InterPro" id="IPR019734">
    <property type="entry name" value="TPR_rpt"/>
</dbReference>
<gene>
    <name evidence="8" type="ORF">J2Z42_002452</name>
</gene>
<evidence type="ECO:0000259" key="7">
    <source>
        <dbReference type="PROSITE" id="PS50943"/>
    </source>
</evidence>
<sequence length="425" mass="49706">MGEKIKRKRKEIGMTLKDLAGNRITPGQISLVESGKSNPSMDLLEYLAERLNTSVEYLIESEEKQAEKNCTYFENIAESYIINDYLIQAEEYTDRALYYAEKYNLDSKRAKDIFLKGKIYMAKKEYPLAQQYFLSANVIFIKNNQYDQIINTFIYMGKITMILKSYQSSCNYFKQAEEVYNNCNFGNDFLIGKIYYYMASVYFKLEDIEKAISYSYLAKEKFKQVNNNSEYAKVVFLMADEYNKKGDLNNAIKYSRKALDMYKSINDLGNTAKIENNLGKLFYEFDNIEESFIHLNKSKELRIKIKDPDIIETLKNICENYIKLKDIENAKKILHEILDKIQKSDDKLLIQYYLLKYRIEILEDNKKQAENTLIDALKYADNMNFVEESGEIAILVGKFYIENGDSNKAAKYLSMGVDVLKNFKS</sequence>
<dbReference type="PROSITE" id="PS50943">
    <property type="entry name" value="HTH_CROC1"/>
    <property type="match status" value="1"/>
</dbReference>
<evidence type="ECO:0000256" key="2">
    <source>
        <dbReference type="ARBA" id="ARBA00022490"/>
    </source>
</evidence>
<keyword evidence="9" id="KW-1185">Reference proteome</keyword>